<dbReference type="RefSeq" id="XP_066081239.1">
    <property type="nucleotide sequence ID" value="XM_066225142.1"/>
</dbReference>
<evidence type="ECO:0000256" key="1">
    <source>
        <dbReference type="SAM" id="MobiDB-lite"/>
    </source>
</evidence>
<evidence type="ECO:0000313" key="3">
    <source>
        <dbReference type="Proteomes" id="UP001358614"/>
    </source>
</evidence>
<keyword evidence="3" id="KW-1185">Reference proteome</keyword>
<reference evidence="2 3" key="1">
    <citation type="submission" date="2024-01" db="EMBL/GenBank/DDBJ databases">
        <title>Comparative genomics of Cryptococcus and Kwoniella reveals pathogenesis evolution and contrasting modes of karyotype evolution via chromosome fusion or intercentromeric recombination.</title>
        <authorList>
            <person name="Coelho M.A."/>
            <person name="David-Palma M."/>
            <person name="Shea T."/>
            <person name="Bowers K."/>
            <person name="McGinley-Smith S."/>
            <person name="Mohammad A.W."/>
            <person name="Gnirke A."/>
            <person name="Yurkov A.M."/>
            <person name="Nowrousian M."/>
            <person name="Sun S."/>
            <person name="Cuomo C.A."/>
            <person name="Heitman J."/>
        </authorList>
    </citation>
    <scope>NUCLEOTIDE SEQUENCE [LARGE SCALE GENOMIC DNA]</scope>
    <source>
        <strain evidence="2 3">PYCC6329</strain>
    </source>
</reference>
<dbReference type="AlphaFoldDB" id="A0AAX4KA56"/>
<organism evidence="2 3">
    <name type="scientific">Kwoniella europaea PYCC6329</name>
    <dbReference type="NCBI Taxonomy" id="1423913"/>
    <lineage>
        <taxon>Eukaryota</taxon>
        <taxon>Fungi</taxon>
        <taxon>Dikarya</taxon>
        <taxon>Basidiomycota</taxon>
        <taxon>Agaricomycotina</taxon>
        <taxon>Tremellomycetes</taxon>
        <taxon>Tremellales</taxon>
        <taxon>Cryptococcaceae</taxon>
        <taxon>Kwoniella</taxon>
    </lineage>
</organism>
<proteinExistence type="predicted"/>
<protein>
    <submittedName>
        <fullName evidence="2">Uncharacterized protein</fullName>
    </submittedName>
</protein>
<dbReference type="Proteomes" id="UP001358614">
    <property type="component" value="Chromosome 1"/>
</dbReference>
<dbReference type="GeneID" id="91100127"/>
<name>A0AAX4KA56_9TREE</name>
<sequence>MSLAPRQLPSPAPTPGSSMLPQPSTSDAEPIDQASLRAELEVQLLKLSQDLYELEICAGDVGQGMEDAVPNYLMKVNQGFINLERIAGQLGESVPHQIVEHIDRYKRWSRSPCERGIS</sequence>
<accession>A0AAX4KA56</accession>
<dbReference type="KEGG" id="ker:91100127"/>
<evidence type="ECO:0000313" key="2">
    <source>
        <dbReference type="EMBL" id="WWD03272.1"/>
    </source>
</evidence>
<feature type="compositionally biased region" description="Polar residues" evidence="1">
    <location>
        <begin position="15"/>
        <end position="27"/>
    </location>
</feature>
<gene>
    <name evidence="2" type="ORF">V865_001323</name>
</gene>
<dbReference type="EMBL" id="CP144089">
    <property type="protein sequence ID" value="WWD03272.1"/>
    <property type="molecule type" value="Genomic_DNA"/>
</dbReference>
<feature type="region of interest" description="Disordered" evidence="1">
    <location>
        <begin position="1"/>
        <end position="33"/>
    </location>
</feature>